<reference evidence="1" key="1">
    <citation type="submission" date="2018-05" db="EMBL/GenBank/DDBJ databases">
        <authorList>
            <person name="Lanie J.A."/>
            <person name="Ng W.-L."/>
            <person name="Kazmierczak K.M."/>
            <person name="Andrzejewski T.M."/>
            <person name="Davidsen T.M."/>
            <person name="Wayne K.J."/>
            <person name="Tettelin H."/>
            <person name="Glass J.I."/>
            <person name="Rusch D."/>
            <person name="Podicherti R."/>
            <person name="Tsui H.-C.T."/>
            <person name="Winkler M.E."/>
        </authorList>
    </citation>
    <scope>NUCLEOTIDE SEQUENCE</scope>
</reference>
<accession>A0A382GBN0</accession>
<organism evidence="1">
    <name type="scientific">marine metagenome</name>
    <dbReference type="NCBI Taxonomy" id="408172"/>
    <lineage>
        <taxon>unclassified sequences</taxon>
        <taxon>metagenomes</taxon>
        <taxon>ecological metagenomes</taxon>
    </lineage>
</organism>
<proteinExistence type="predicted"/>
<gene>
    <name evidence="1" type="ORF">METZ01_LOCUS225106</name>
</gene>
<protein>
    <submittedName>
        <fullName evidence="1">Uncharacterized protein</fullName>
    </submittedName>
</protein>
<feature type="non-terminal residue" evidence="1">
    <location>
        <position position="94"/>
    </location>
</feature>
<dbReference type="EMBL" id="UINC01054483">
    <property type="protein sequence ID" value="SVB72252.1"/>
    <property type="molecule type" value="Genomic_DNA"/>
</dbReference>
<dbReference type="AlphaFoldDB" id="A0A382GBN0"/>
<evidence type="ECO:0000313" key="1">
    <source>
        <dbReference type="EMBL" id="SVB72252.1"/>
    </source>
</evidence>
<sequence length="94" mass="11333">MLVKVGDQKAYLTKEECDIYMTWWFQYRKFNNEADWVCLKYPPPNLPEKLWRLGISWSQLNDLNNDCLRMKRANLKYTEGFITSDTNNVVNLYE</sequence>
<name>A0A382GBN0_9ZZZZ</name>